<gene>
    <name evidence="14" type="ORF">D6C91_02844</name>
    <name evidence="13" type="ORF">D6D20_01979</name>
</gene>
<dbReference type="InterPro" id="IPR010989">
    <property type="entry name" value="SNARE"/>
</dbReference>
<evidence type="ECO:0000256" key="3">
    <source>
        <dbReference type="ARBA" id="ARBA00022448"/>
    </source>
</evidence>
<evidence type="ECO:0000313" key="16">
    <source>
        <dbReference type="Proteomes" id="UP000310421"/>
    </source>
</evidence>
<dbReference type="PROSITE" id="PS00914">
    <property type="entry name" value="SYNTAXIN"/>
    <property type="match status" value="1"/>
</dbReference>
<dbReference type="Proteomes" id="UP000310421">
    <property type="component" value="Unassembled WGS sequence"/>
</dbReference>
<evidence type="ECO:0000256" key="8">
    <source>
        <dbReference type="ARBA" id="ARBA00023054"/>
    </source>
</evidence>
<evidence type="ECO:0000256" key="10">
    <source>
        <dbReference type="SAM" id="MobiDB-lite"/>
    </source>
</evidence>
<evidence type="ECO:0000256" key="7">
    <source>
        <dbReference type="ARBA" id="ARBA00023034"/>
    </source>
</evidence>
<dbReference type="EMBL" id="QZAN01000012">
    <property type="protein sequence ID" value="THW65667.1"/>
    <property type="molecule type" value="Genomic_DNA"/>
</dbReference>
<dbReference type="Pfam" id="PF05739">
    <property type="entry name" value="SNARE"/>
    <property type="match status" value="1"/>
</dbReference>
<dbReference type="GO" id="GO:0000139">
    <property type="term" value="C:Golgi membrane"/>
    <property type="evidence" value="ECO:0007669"/>
    <property type="project" value="UniProtKB-SubCell"/>
</dbReference>
<organism evidence="13 16">
    <name type="scientific">Aureobasidium pullulans</name>
    <name type="common">Black yeast</name>
    <name type="synonym">Pullularia pullulans</name>
    <dbReference type="NCBI Taxonomy" id="5580"/>
    <lineage>
        <taxon>Eukaryota</taxon>
        <taxon>Fungi</taxon>
        <taxon>Dikarya</taxon>
        <taxon>Ascomycota</taxon>
        <taxon>Pezizomycotina</taxon>
        <taxon>Dothideomycetes</taxon>
        <taxon>Dothideomycetidae</taxon>
        <taxon>Dothideales</taxon>
        <taxon>Saccotheciaceae</taxon>
        <taxon>Aureobasidium</taxon>
    </lineage>
</organism>
<keyword evidence="5" id="KW-0653">Protein transport</keyword>
<dbReference type="InterPro" id="IPR045242">
    <property type="entry name" value="Syntaxin"/>
</dbReference>
<evidence type="ECO:0000256" key="4">
    <source>
        <dbReference type="ARBA" id="ARBA00022692"/>
    </source>
</evidence>
<dbReference type="FunFam" id="1.20.58.70:FF:000021">
    <property type="entry name" value="SNARE complex subunit (Tlg2)"/>
    <property type="match status" value="1"/>
</dbReference>
<reference evidence="15 16" key="1">
    <citation type="submission" date="2018-10" db="EMBL/GenBank/DDBJ databases">
        <title>Fifty Aureobasidium pullulans genomes reveal a recombining polyextremotolerant generalist.</title>
        <authorList>
            <person name="Gostincar C."/>
            <person name="Turk M."/>
            <person name="Zajc J."/>
            <person name="Gunde-Cimerman N."/>
        </authorList>
    </citation>
    <scope>NUCLEOTIDE SEQUENCE [LARGE SCALE GENOMIC DNA]</scope>
    <source>
        <strain evidence="13 16">EXF-10751</strain>
        <strain evidence="14 15">EXF-3863</strain>
    </source>
</reference>
<dbReference type="CDD" id="cd15845">
    <property type="entry name" value="SNARE_syntaxin16"/>
    <property type="match status" value="1"/>
</dbReference>
<dbReference type="AlphaFoldDB" id="A0A4S9LSN3"/>
<evidence type="ECO:0000256" key="6">
    <source>
        <dbReference type="ARBA" id="ARBA00022989"/>
    </source>
</evidence>
<keyword evidence="3" id="KW-0813">Transport</keyword>
<comment type="similarity">
    <text evidence="2">Belongs to the syntaxin family.</text>
</comment>
<dbReference type="GO" id="GO:0006886">
    <property type="term" value="P:intracellular protein transport"/>
    <property type="evidence" value="ECO:0007669"/>
    <property type="project" value="InterPro"/>
</dbReference>
<dbReference type="GO" id="GO:0005484">
    <property type="term" value="F:SNAP receptor activity"/>
    <property type="evidence" value="ECO:0007669"/>
    <property type="project" value="InterPro"/>
</dbReference>
<keyword evidence="8" id="KW-0175">Coiled coil</keyword>
<dbReference type="GO" id="GO:0006906">
    <property type="term" value="P:vesicle fusion"/>
    <property type="evidence" value="ECO:0007669"/>
    <property type="project" value="TreeGrafter"/>
</dbReference>
<dbReference type="GO" id="GO:0000149">
    <property type="term" value="F:SNARE binding"/>
    <property type="evidence" value="ECO:0007669"/>
    <property type="project" value="TreeGrafter"/>
</dbReference>
<dbReference type="GO" id="GO:0048278">
    <property type="term" value="P:vesicle docking"/>
    <property type="evidence" value="ECO:0007669"/>
    <property type="project" value="TreeGrafter"/>
</dbReference>
<dbReference type="GO" id="GO:0031201">
    <property type="term" value="C:SNARE complex"/>
    <property type="evidence" value="ECO:0007669"/>
    <property type="project" value="TreeGrafter"/>
</dbReference>
<sequence length="411" mass="46572">NAHHVARQNKPVLDPNLTIHHQRELTVSLCSFISYRQSYSHHPTTKKSRIAGGFGDNGESEETRGLMSAGAFDDGDAVIEMDRLPPRWLDVQDQVTEWLDNITKQMKKLDQLLQKHVLPGFDDEQVKRREEREIEAMTQEITRGFQTCQRAIRRIDNMVKESQQTGSLSRGEETMAQNLKVSLATRVGDSSALFRKKQSAYLKKLRALGGMNSPLDRAASPVQNPYTDPSLMDSEIDRSSAQTTLLQTKQKQRSTGLHDSTIAQREREIEDIAQGIIDLSNIFQELQTMVIDQGSMLDRIDYNVENMAVEVKQAEKELKVATGYQKKSTKRKIILLLVLIVAGMFILLMIKPKSRSSPAVTPAPAPVTPTEPEPAIRPPGRLRRNVVWDELIGTRKDWRRRKRTTIGLKDL</sequence>
<keyword evidence="7" id="KW-0333">Golgi apparatus</keyword>
<proteinExistence type="inferred from homology"/>
<feature type="region of interest" description="Disordered" evidence="10">
    <location>
        <begin position="43"/>
        <end position="63"/>
    </location>
</feature>
<evidence type="ECO:0000256" key="1">
    <source>
        <dbReference type="ARBA" id="ARBA00004409"/>
    </source>
</evidence>
<dbReference type="PROSITE" id="PS50192">
    <property type="entry name" value="T_SNARE"/>
    <property type="match status" value="1"/>
</dbReference>
<dbReference type="PANTHER" id="PTHR19957:SF83">
    <property type="entry name" value="SYNTAXIN-16"/>
    <property type="match status" value="1"/>
</dbReference>
<evidence type="ECO:0000256" key="11">
    <source>
        <dbReference type="SAM" id="Phobius"/>
    </source>
</evidence>
<feature type="domain" description="T-SNARE coiled-coil homology" evidence="12">
    <location>
        <begin position="259"/>
        <end position="321"/>
    </location>
</feature>
<evidence type="ECO:0000313" key="14">
    <source>
        <dbReference type="EMBL" id="THZ25734.1"/>
    </source>
</evidence>
<dbReference type="SUPFAM" id="SSF47661">
    <property type="entry name" value="t-snare proteins"/>
    <property type="match status" value="1"/>
</dbReference>
<accession>A0A4S9LSN3</accession>
<keyword evidence="4 11" id="KW-0812">Transmembrane</keyword>
<evidence type="ECO:0000259" key="12">
    <source>
        <dbReference type="PROSITE" id="PS50192"/>
    </source>
</evidence>
<evidence type="ECO:0000256" key="2">
    <source>
        <dbReference type="ARBA" id="ARBA00009063"/>
    </source>
</evidence>
<feature type="non-terminal residue" evidence="13">
    <location>
        <position position="1"/>
    </location>
</feature>
<keyword evidence="9 11" id="KW-0472">Membrane</keyword>
<evidence type="ECO:0000313" key="13">
    <source>
        <dbReference type="EMBL" id="THW65667.1"/>
    </source>
</evidence>
<dbReference type="Proteomes" id="UP000308005">
    <property type="component" value="Unassembled WGS sequence"/>
</dbReference>
<feature type="compositionally biased region" description="Pro residues" evidence="10">
    <location>
        <begin position="361"/>
        <end position="377"/>
    </location>
</feature>
<keyword evidence="6 11" id="KW-1133">Transmembrane helix</keyword>
<dbReference type="Gene3D" id="1.20.58.70">
    <property type="match status" value="1"/>
</dbReference>
<evidence type="ECO:0000256" key="9">
    <source>
        <dbReference type="ARBA" id="ARBA00023136"/>
    </source>
</evidence>
<dbReference type="PANTHER" id="PTHR19957">
    <property type="entry name" value="SYNTAXIN"/>
    <property type="match status" value="1"/>
</dbReference>
<dbReference type="InterPro" id="IPR000727">
    <property type="entry name" value="T_SNARE_dom"/>
</dbReference>
<name>A0A4S9LSN3_AURPU</name>
<feature type="transmembrane region" description="Helical" evidence="11">
    <location>
        <begin position="333"/>
        <end position="350"/>
    </location>
</feature>
<evidence type="ECO:0000313" key="15">
    <source>
        <dbReference type="Proteomes" id="UP000308005"/>
    </source>
</evidence>
<dbReference type="EMBL" id="QZBM01000081">
    <property type="protein sequence ID" value="THZ25734.1"/>
    <property type="molecule type" value="Genomic_DNA"/>
</dbReference>
<comment type="caution">
    <text evidence="13">The sequence shown here is derived from an EMBL/GenBank/DDBJ whole genome shotgun (WGS) entry which is preliminary data.</text>
</comment>
<dbReference type="SMART" id="SM00397">
    <property type="entry name" value="t_SNARE"/>
    <property type="match status" value="1"/>
</dbReference>
<feature type="region of interest" description="Disordered" evidence="10">
    <location>
        <begin position="355"/>
        <end position="379"/>
    </location>
</feature>
<dbReference type="InterPro" id="IPR006012">
    <property type="entry name" value="Syntaxin/epimorphin_CS"/>
</dbReference>
<comment type="subcellular location">
    <subcellularLocation>
        <location evidence="1">Golgi apparatus membrane</location>
        <topology evidence="1">Single-pass type IV membrane protein</topology>
    </subcellularLocation>
</comment>
<protein>
    <submittedName>
        <fullName evidence="13">t-SNARE</fullName>
    </submittedName>
</protein>
<evidence type="ECO:0000256" key="5">
    <source>
        <dbReference type="ARBA" id="ARBA00022927"/>
    </source>
</evidence>